<dbReference type="EMBL" id="BANC01000035">
    <property type="protein sequence ID" value="GAN80055.1"/>
    <property type="molecule type" value="Genomic_DNA"/>
</dbReference>
<evidence type="ECO:0000256" key="3">
    <source>
        <dbReference type="ARBA" id="ARBA00022692"/>
    </source>
</evidence>
<feature type="transmembrane region" description="Helical" evidence="8">
    <location>
        <begin position="147"/>
        <end position="168"/>
    </location>
</feature>
<dbReference type="Proteomes" id="UP000032668">
    <property type="component" value="Unassembled WGS sequence"/>
</dbReference>
<dbReference type="PANTHER" id="PTHR30433">
    <property type="entry name" value="CHEMOTAXIS PROTEIN MOTA"/>
    <property type="match status" value="1"/>
</dbReference>
<feature type="transmembrane region" description="Helical" evidence="8">
    <location>
        <begin position="180"/>
        <end position="201"/>
    </location>
</feature>
<name>A0A0D6PE53_9PROT</name>
<organism evidence="10 11">
    <name type="scientific">Acidocella aminolytica 101 = DSM 11237</name>
    <dbReference type="NCBI Taxonomy" id="1120923"/>
    <lineage>
        <taxon>Bacteria</taxon>
        <taxon>Pseudomonadati</taxon>
        <taxon>Pseudomonadota</taxon>
        <taxon>Alphaproteobacteria</taxon>
        <taxon>Acetobacterales</taxon>
        <taxon>Acidocellaceae</taxon>
        <taxon>Acidocella</taxon>
    </lineage>
</organism>
<keyword evidence="10" id="KW-0969">Cilium</keyword>
<dbReference type="InterPro" id="IPR002898">
    <property type="entry name" value="MotA_ExbB_proton_chnl"/>
</dbReference>
<comment type="caution">
    <text evidence="10">The sequence shown here is derived from an EMBL/GenBank/DDBJ whole genome shotgun (WGS) entry which is preliminary data.</text>
</comment>
<dbReference type="RefSeq" id="WP_048878475.1">
    <property type="nucleotide sequence ID" value="NZ_BANC01000035.1"/>
</dbReference>
<reference evidence="10 11" key="1">
    <citation type="submission" date="2012-11" db="EMBL/GenBank/DDBJ databases">
        <title>Whole genome sequence of Acidocella aminolytica 101 = DSM 11237.</title>
        <authorList>
            <person name="Azuma Y."/>
            <person name="Higashiura N."/>
            <person name="Hirakawa H."/>
            <person name="Matsushita K."/>
        </authorList>
    </citation>
    <scope>NUCLEOTIDE SEQUENCE [LARGE SCALE GENOMIC DNA]</scope>
    <source>
        <strain evidence="11">101 / DSM 11237</strain>
    </source>
</reference>
<evidence type="ECO:0000256" key="4">
    <source>
        <dbReference type="ARBA" id="ARBA00022989"/>
    </source>
</evidence>
<keyword evidence="3 8" id="KW-0812">Transmembrane</keyword>
<dbReference type="OrthoDB" id="9806929at2"/>
<dbReference type="STRING" id="1120923.SAMN02746095_02037"/>
<comment type="subcellular location">
    <subcellularLocation>
        <location evidence="1">Cell membrane</location>
        <topology evidence="1">Multi-pass membrane protein</topology>
    </subcellularLocation>
    <subcellularLocation>
        <location evidence="6">Membrane</location>
        <topology evidence="6">Multi-pass membrane protein</topology>
    </subcellularLocation>
</comment>
<keyword evidence="10" id="KW-0966">Cell projection</keyword>
<evidence type="ECO:0000256" key="2">
    <source>
        <dbReference type="ARBA" id="ARBA00022475"/>
    </source>
</evidence>
<keyword evidence="6" id="KW-0813">Transport</keyword>
<dbReference type="GO" id="GO:0006935">
    <property type="term" value="P:chemotaxis"/>
    <property type="evidence" value="ECO:0007669"/>
    <property type="project" value="InterPro"/>
</dbReference>
<gene>
    <name evidence="10" type="ORF">Aam_035_062</name>
</gene>
<dbReference type="Pfam" id="PF01618">
    <property type="entry name" value="MotA_ExbB"/>
    <property type="match status" value="1"/>
</dbReference>
<evidence type="ECO:0000256" key="7">
    <source>
        <dbReference type="SAM" id="MobiDB-lite"/>
    </source>
</evidence>
<evidence type="ECO:0000256" key="6">
    <source>
        <dbReference type="RuleBase" id="RU004057"/>
    </source>
</evidence>
<dbReference type="NCBIfam" id="NF006583">
    <property type="entry name" value="PRK09109.1"/>
    <property type="match status" value="1"/>
</dbReference>
<dbReference type="InterPro" id="IPR047055">
    <property type="entry name" value="MotA-like"/>
</dbReference>
<proteinExistence type="inferred from homology"/>
<evidence type="ECO:0000256" key="1">
    <source>
        <dbReference type="ARBA" id="ARBA00004651"/>
    </source>
</evidence>
<dbReference type="AlphaFoldDB" id="A0A0D6PE53"/>
<protein>
    <submittedName>
        <fullName evidence="10">Flagellar motor protein</fullName>
    </submittedName>
</protein>
<evidence type="ECO:0000256" key="8">
    <source>
        <dbReference type="SAM" id="Phobius"/>
    </source>
</evidence>
<keyword evidence="2" id="KW-1003">Cell membrane</keyword>
<sequence length="267" mass="28767">MINLATLFLGILVIVGGAVTDHVPLSSLLNLTAFIIVMCGSFSACLLQFGFRKIVKALKAVMWLAKPPKLDLAAFIDQVADWSAKARSAGTLVLEQEIPDVEDAFQRQGLQMIVDNTPPDDFAAMLNIAAEQIDNEQEQPAHVWEAVGGYSPTIGVMGAVLGLIHVMMRLDHPSELGEGIATAFIATIYGVGFANLIALPLGARLKSIAKDLERERMVVIQGFILLAEGKPGIIIRQTLKNYLHDEPKAKNPEDEDDTVPNGASQAA</sequence>
<comment type="similarity">
    <text evidence="6">Belongs to the exbB/tolQ family.</text>
</comment>
<evidence type="ECO:0000313" key="11">
    <source>
        <dbReference type="Proteomes" id="UP000032668"/>
    </source>
</evidence>
<keyword evidence="11" id="KW-1185">Reference proteome</keyword>
<accession>A0A0D6PE53</accession>
<keyword evidence="10" id="KW-0282">Flagellum</keyword>
<feature type="transmembrane region" description="Helical" evidence="8">
    <location>
        <begin position="30"/>
        <end position="51"/>
    </location>
</feature>
<keyword evidence="6" id="KW-0653">Protein transport</keyword>
<dbReference type="GO" id="GO:0005886">
    <property type="term" value="C:plasma membrane"/>
    <property type="evidence" value="ECO:0007669"/>
    <property type="project" value="UniProtKB-SubCell"/>
</dbReference>
<dbReference type="GO" id="GO:0071978">
    <property type="term" value="P:bacterial-type flagellum-dependent swarming motility"/>
    <property type="evidence" value="ECO:0007669"/>
    <property type="project" value="InterPro"/>
</dbReference>
<dbReference type="GO" id="GO:0015031">
    <property type="term" value="P:protein transport"/>
    <property type="evidence" value="ECO:0007669"/>
    <property type="project" value="UniProtKB-KW"/>
</dbReference>
<feature type="domain" description="MotA/TolQ/ExbB proton channel" evidence="9">
    <location>
        <begin position="100"/>
        <end position="215"/>
    </location>
</feature>
<evidence type="ECO:0000259" key="9">
    <source>
        <dbReference type="Pfam" id="PF01618"/>
    </source>
</evidence>
<evidence type="ECO:0000256" key="5">
    <source>
        <dbReference type="ARBA" id="ARBA00023136"/>
    </source>
</evidence>
<evidence type="ECO:0000313" key="10">
    <source>
        <dbReference type="EMBL" id="GAN80055.1"/>
    </source>
</evidence>
<keyword evidence="5 8" id="KW-0472">Membrane</keyword>
<dbReference type="PANTHER" id="PTHR30433:SF3">
    <property type="entry name" value="MOTILITY PROTEIN A"/>
    <property type="match status" value="1"/>
</dbReference>
<keyword evidence="4 8" id="KW-1133">Transmembrane helix</keyword>
<feature type="region of interest" description="Disordered" evidence="7">
    <location>
        <begin position="245"/>
        <end position="267"/>
    </location>
</feature>